<dbReference type="Proteomes" id="UP000756132">
    <property type="component" value="Chromosome 5"/>
</dbReference>
<dbReference type="InterPro" id="IPR036249">
    <property type="entry name" value="Thioredoxin-like_sf"/>
</dbReference>
<dbReference type="PANTHER" id="PTHR43004">
    <property type="entry name" value="TRK SYSTEM POTASSIUM UPTAKE PROTEIN"/>
    <property type="match status" value="1"/>
</dbReference>
<dbReference type="EMBL" id="CP090167">
    <property type="protein sequence ID" value="UJO17389.1"/>
    <property type="molecule type" value="Genomic_DNA"/>
</dbReference>
<feature type="domain" description="Phenol hydroxylase-like C-terminal dimerisation" evidence="6">
    <location>
        <begin position="173"/>
        <end position="252"/>
    </location>
</feature>
<dbReference type="GO" id="GO:0016709">
    <property type="term" value="F:oxidoreductase activity, acting on paired donors, with incorporation or reduction of molecular oxygen, NAD(P)H as one donor, and incorporation of one atom of oxygen"/>
    <property type="evidence" value="ECO:0007669"/>
    <property type="project" value="UniProtKB-ARBA"/>
</dbReference>
<keyword evidence="8" id="KW-1185">Reference proteome</keyword>
<dbReference type="Pfam" id="PF07976">
    <property type="entry name" value="Phe_hydrox_dim"/>
    <property type="match status" value="2"/>
</dbReference>
<dbReference type="Gene3D" id="3.40.30.20">
    <property type="match status" value="2"/>
</dbReference>
<keyword evidence="2" id="KW-0285">Flavoprotein</keyword>
<evidence type="ECO:0000259" key="6">
    <source>
        <dbReference type="Pfam" id="PF07976"/>
    </source>
</evidence>
<dbReference type="GeneID" id="71985758"/>
<dbReference type="Pfam" id="PF01494">
    <property type="entry name" value="FAD_binding_3"/>
    <property type="match status" value="1"/>
</dbReference>
<proteinExistence type="inferred from homology"/>
<evidence type="ECO:0000256" key="4">
    <source>
        <dbReference type="ARBA" id="ARBA00023002"/>
    </source>
</evidence>
<evidence type="ECO:0000313" key="8">
    <source>
        <dbReference type="Proteomes" id="UP000756132"/>
    </source>
</evidence>
<dbReference type="CDD" id="cd02979">
    <property type="entry name" value="PHOX_C"/>
    <property type="match status" value="1"/>
</dbReference>
<dbReference type="SUPFAM" id="SSF52833">
    <property type="entry name" value="Thioredoxin-like"/>
    <property type="match status" value="1"/>
</dbReference>
<evidence type="ECO:0000256" key="1">
    <source>
        <dbReference type="ARBA" id="ARBA00007801"/>
    </source>
</evidence>
<accession>A0A9Q8LH69</accession>
<dbReference type="GO" id="GO:0071949">
    <property type="term" value="F:FAD binding"/>
    <property type="evidence" value="ECO:0007669"/>
    <property type="project" value="InterPro"/>
</dbReference>
<dbReference type="SUPFAM" id="SSF51905">
    <property type="entry name" value="FAD/NAD(P)-binding domain"/>
    <property type="match status" value="1"/>
</dbReference>
<evidence type="ECO:0000256" key="3">
    <source>
        <dbReference type="ARBA" id="ARBA00022827"/>
    </source>
</evidence>
<reference evidence="7" key="1">
    <citation type="submission" date="2021-12" db="EMBL/GenBank/DDBJ databases">
        <authorList>
            <person name="Zaccaron A."/>
            <person name="Stergiopoulos I."/>
        </authorList>
    </citation>
    <scope>NUCLEOTIDE SEQUENCE</scope>
    <source>
        <strain evidence="7">Race5_Kim</strain>
    </source>
</reference>
<comment type="similarity">
    <text evidence="1">Belongs to the PheA/TfdB FAD monooxygenase family.</text>
</comment>
<keyword evidence="4" id="KW-0560">Oxidoreductase</keyword>
<dbReference type="AlphaFoldDB" id="A0A9Q8LH69"/>
<dbReference type="InterPro" id="IPR036188">
    <property type="entry name" value="FAD/NAD-bd_sf"/>
</dbReference>
<evidence type="ECO:0000259" key="5">
    <source>
        <dbReference type="Pfam" id="PF01494"/>
    </source>
</evidence>
<evidence type="ECO:0000313" key="7">
    <source>
        <dbReference type="EMBL" id="UJO17389.1"/>
    </source>
</evidence>
<name>A0A9Q8LH69_PASFU</name>
<sequence>MATTKHSNVDLLFAGAGPAGMMASMYLSEHGVKHRIIDRRGTRKLNGRADGLMTRTVEIWDSYSIADKISSVAASFGEWSLWSFDGDIQAGHEHLAARRVQPLVSWKIAGVVNGQLSPKILSTYEHGRIPVARRLIAHDRDMAAVLTARQDRDGAAINKIYARLQENNGTLLQYDHCSLVTADGDTARQSAASELKLGTTFPDVTVWSQARGDMAWSQSLLKSNGQWRLMVFAGDVAQISQLATVNSLGDQIVQLATTNDVELPDFHEAYFPLDEVAGRRYDTIYADWPSEGKDDTTVNAHKAYGVDPNKGALVLIRPDQFVAWVESLEDLGALEEWLARFMLAEREPRRDSGQDRESTESTDI</sequence>
<dbReference type="InterPro" id="IPR050641">
    <property type="entry name" value="RIFMO-like"/>
</dbReference>
<dbReference type="Gene3D" id="3.50.50.60">
    <property type="entry name" value="FAD/NAD(P)-binding domain"/>
    <property type="match status" value="2"/>
</dbReference>
<organism evidence="7 8">
    <name type="scientific">Passalora fulva</name>
    <name type="common">Tomato leaf mold</name>
    <name type="synonym">Cladosporium fulvum</name>
    <dbReference type="NCBI Taxonomy" id="5499"/>
    <lineage>
        <taxon>Eukaryota</taxon>
        <taxon>Fungi</taxon>
        <taxon>Dikarya</taxon>
        <taxon>Ascomycota</taxon>
        <taxon>Pezizomycotina</taxon>
        <taxon>Dothideomycetes</taxon>
        <taxon>Dothideomycetidae</taxon>
        <taxon>Mycosphaerellales</taxon>
        <taxon>Mycosphaerellaceae</taxon>
        <taxon>Fulvia</taxon>
    </lineage>
</organism>
<dbReference type="KEGG" id="ffu:CLAFUR5_05880"/>
<dbReference type="InterPro" id="IPR038220">
    <property type="entry name" value="PHOX_C_sf"/>
</dbReference>
<keyword evidence="3" id="KW-0274">FAD</keyword>
<dbReference type="InterPro" id="IPR012941">
    <property type="entry name" value="Phe_hydrox_C_dim_dom"/>
</dbReference>
<dbReference type="InterPro" id="IPR002938">
    <property type="entry name" value="FAD-bd"/>
</dbReference>
<protein>
    <submittedName>
        <fullName evidence="7">FAD-dependent monooxygenase hkm7</fullName>
    </submittedName>
</protein>
<gene>
    <name evidence="7" type="ORF">CLAFUR5_05880</name>
</gene>
<keyword evidence="7" id="KW-0503">Monooxygenase</keyword>
<reference evidence="7" key="2">
    <citation type="journal article" date="2022" name="Microb. Genom.">
        <title>A chromosome-scale genome assembly of the tomato pathogen Cladosporium fulvum reveals a compartmentalized genome architecture and the presence of a dispensable chromosome.</title>
        <authorList>
            <person name="Zaccaron A.Z."/>
            <person name="Chen L.H."/>
            <person name="Samaras A."/>
            <person name="Stergiopoulos I."/>
        </authorList>
    </citation>
    <scope>NUCLEOTIDE SEQUENCE</scope>
    <source>
        <strain evidence="7">Race5_Kim</strain>
    </source>
</reference>
<dbReference type="OrthoDB" id="1716816at2759"/>
<dbReference type="RefSeq" id="XP_047761755.1">
    <property type="nucleotide sequence ID" value="XM_047905028.1"/>
</dbReference>
<dbReference type="PANTHER" id="PTHR43004:SF16">
    <property type="entry name" value="PHENOL 2-MONOOXYGENASE FSQG"/>
    <property type="match status" value="1"/>
</dbReference>
<feature type="domain" description="FAD-binding" evidence="5">
    <location>
        <begin position="10"/>
        <end position="74"/>
    </location>
</feature>
<feature type="domain" description="Phenol hydroxylase-like C-terminal dimerisation" evidence="6">
    <location>
        <begin position="255"/>
        <end position="344"/>
    </location>
</feature>
<evidence type="ECO:0000256" key="2">
    <source>
        <dbReference type="ARBA" id="ARBA00022630"/>
    </source>
</evidence>